<dbReference type="Proteomes" id="UP000651738">
    <property type="component" value="Unassembled WGS sequence"/>
</dbReference>
<dbReference type="RefSeq" id="WP_146804193.1">
    <property type="nucleotide sequence ID" value="NZ_BJUK01000053.1"/>
</dbReference>
<proteinExistence type="predicted"/>
<dbReference type="Proteomes" id="UP000321275">
    <property type="component" value="Unassembled WGS sequence"/>
</dbReference>
<dbReference type="EMBL" id="BJUK01000053">
    <property type="protein sequence ID" value="GEK48867.1"/>
    <property type="molecule type" value="Genomic_DNA"/>
</dbReference>
<dbReference type="Pfam" id="PF05742">
    <property type="entry name" value="TANGO2"/>
    <property type="match status" value="1"/>
</dbReference>
<feature type="region of interest" description="Disordered" evidence="1">
    <location>
        <begin position="239"/>
        <end position="259"/>
    </location>
</feature>
<dbReference type="EMBL" id="JAEDAF010000013">
    <property type="protein sequence ID" value="MBH8581214.1"/>
    <property type="molecule type" value="Genomic_DNA"/>
</dbReference>
<evidence type="ECO:0000256" key="1">
    <source>
        <dbReference type="SAM" id="MobiDB-lite"/>
    </source>
</evidence>
<evidence type="ECO:0000313" key="2">
    <source>
        <dbReference type="EMBL" id="GEK48867.1"/>
    </source>
</evidence>
<dbReference type="AlphaFoldDB" id="A0A510XDT3"/>
<gene>
    <name evidence="2" type="ORF">HPA02_31500</name>
    <name evidence="3" type="ORF">I7V36_14010</name>
</gene>
<reference evidence="2 4" key="1">
    <citation type="submission" date="2019-07" db="EMBL/GenBank/DDBJ databases">
        <title>Whole genome shotgun sequence of Halomonas pacifica NBRC 102220.</title>
        <authorList>
            <person name="Hosoyama A."/>
            <person name="Uohara A."/>
            <person name="Ohji S."/>
            <person name="Ichikawa N."/>
        </authorList>
    </citation>
    <scope>NUCLEOTIDE SEQUENCE [LARGE SCALE GENOMIC DNA]</scope>
    <source>
        <strain evidence="2 4">NBRC 102220</strain>
    </source>
</reference>
<dbReference type="InterPro" id="IPR008551">
    <property type="entry name" value="TANGO2"/>
</dbReference>
<organism evidence="2 4">
    <name type="scientific">Bisbaumannia pacifica</name>
    <dbReference type="NCBI Taxonomy" id="77098"/>
    <lineage>
        <taxon>Bacteria</taxon>
        <taxon>Pseudomonadati</taxon>
        <taxon>Pseudomonadota</taxon>
        <taxon>Gammaproteobacteria</taxon>
        <taxon>Oceanospirillales</taxon>
        <taxon>Halomonadaceae</taxon>
        <taxon>Bisbaumannia</taxon>
    </lineage>
</organism>
<keyword evidence="4" id="KW-1185">Reference proteome</keyword>
<evidence type="ECO:0000313" key="5">
    <source>
        <dbReference type="Proteomes" id="UP000651738"/>
    </source>
</evidence>
<dbReference type="PANTHER" id="PTHR17985">
    <property type="entry name" value="SER/THR-RICH PROTEIN T10 IN DGCR REGION"/>
    <property type="match status" value="1"/>
</dbReference>
<feature type="compositionally biased region" description="Basic and acidic residues" evidence="1">
    <location>
        <begin position="239"/>
        <end position="253"/>
    </location>
</feature>
<evidence type="ECO:0000313" key="3">
    <source>
        <dbReference type="EMBL" id="MBH8581214.1"/>
    </source>
</evidence>
<reference evidence="3 5" key="2">
    <citation type="submission" date="2020-12" db="EMBL/GenBank/DDBJ databases">
        <title>Draft genome sequence of Halomonas pacifica strain CARE-V15.</title>
        <authorList>
            <person name="Vignesh N."/>
            <person name="Thabitha A."/>
            <person name="Saravanan R."/>
            <person name="Manigandan V."/>
        </authorList>
    </citation>
    <scope>NUCLEOTIDE SEQUENCE [LARGE SCALE GENOMIC DNA]</scope>
    <source>
        <strain evidence="3 5">CARE-V15</strain>
    </source>
</reference>
<sequence length="259" mass="28837">MCLIAFAYQPDAPHWLHLVANRDEFHARPSAALGDWPDAPRILGGRDLEAGGSWLALHRRGRLATVTNVRDPALVVPQRAPSRGELVRQALSCDDLEAWLAQLAAGEAWRYAGFNLLVADEARRLWHVHRSRHALTLQRVAPGLHGLSNADLDTPWPKLQASREGLGISLAHGDWPDAALAAMGNDREYHDATRLPDTGVGRELERRLSAAFIRGDTYGTRATTWLRWHRDEGVEIAERRFGPGGHREGETHRTLRPSP</sequence>
<protein>
    <submittedName>
        <fullName evidence="3">NRDE family protein</fullName>
    </submittedName>
</protein>
<name>A0A510XDT3_9GAMM</name>
<evidence type="ECO:0000313" key="4">
    <source>
        <dbReference type="Proteomes" id="UP000321275"/>
    </source>
</evidence>
<comment type="caution">
    <text evidence="2">The sequence shown here is derived from an EMBL/GenBank/DDBJ whole genome shotgun (WGS) entry which is preliminary data.</text>
</comment>
<accession>A0A510XDT3</accession>
<dbReference type="OrthoDB" id="4380123at2"/>
<dbReference type="PANTHER" id="PTHR17985:SF8">
    <property type="entry name" value="TRANSPORT AND GOLGI ORGANIZATION PROTEIN 2 HOMOLOG"/>
    <property type="match status" value="1"/>
</dbReference>